<dbReference type="SUPFAM" id="SSF53756">
    <property type="entry name" value="UDP-Glycosyltransferase/glycogen phosphorylase"/>
    <property type="match status" value="1"/>
</dbReference>
<comment type="similarity">
    <text evidence="2">Belongs to the LpxB family.</text>
</comment>
<dbReference type="GO" id="GO:0016020">
    <property type="term" value="C:membrane"/>
    <property type="evidence" value="ECO:0007669"/>
    <property type="project" value="GOC"/>
</dbReference>
<accession>A0A6N0HR46</accession>
<dbReference type="RefSeq" id="WP_174606137.1">
    <property type="nucleotide sequence ID" value="NZ_CP054490.1"/>
</dbReference>
<evidence type="ECO:0000256" key="3">
    <source>
        <dbReference type="ARBA" id="ARBA00012687"/>
    </source>
</evidence>
<keyword evidence="13" id="KW-1185">Reference proteome</keyword>
<comment type="function">
    <text evidence="1">Condensation of UDP-2,3-diacylglucosamine and 2,3-diacylglucosamine-1-phosphate to form lipid A disaccharide, a precursor of lipid A, a phosphorylated glycolipid that anchors the lipopolysaccharide to the outer membrane of the cell.</text>
</comment>
<dbReference type="GO" id="GO:0005543">
    <property type="term" value="F:phospholipid binding"/>
    <property type="evidence" value="ECO:0007669"/>
    <property type="project" value="TreeGrafter"/>
</dbReference>
<dbReference type="GO" id="GO:0008915">
    <property type="term" value="F:lipid-A-disaccharide synthase activity"/>
    <property type="evidence" value="ECO:0007669"/>
    <property type="project" value="UniProtKB-UniRule"/>
</dbReference>
<name>A0A6N0HR46_9GAMM</name>
<keyword evidence="7 12" id="KW-0328">Glycosyltransferase</keyword>
<dbReference type="InterPro" id="IPR003835">
    <property type="entry name" value="Glyco_trans_19"/>
</dbReference>
<keyword evidence="5" id="KW-0444">Lipid biosynthesis</keyword>
<evidence type="ECO:0000256" key="10">
    <source>
        <dbReference type="ARBA" id="ARBA00048975"/>
    </source>
</evidence>
<dbReference type="PANTHER" id="PTHR30372">
    <property type="entry name" value="LIPID-A-DISACCHARIDE SYNTHASE"/>
    <property type="match status" value="1"/>
</dbReference>
<dbReference type="EC" id="2.4.1.182" evidence="3 11"/>
<dbReference type="AlphaFoldDB" id="A0A6N0HR46"/>
<comment type="catalytic activity">
    <reaction evidence="10">
        <text>a lipid X + a UDP-2-N,3-O-bis[(3R)-3-hydroxyacyl]-alpha-D-glucosamine = a lipid A disaccharide + UDP + H(+)</text>
        <dbReference type="Rhea" id="RHEA:67828"/>
        <dbReference type="ChEBI" id="CHEBI:15378"/>
        <dbReference type="ChEBI" id="CHEBI:58223"/>
        <dbReference type="ChEBI" id="CHEBI:137748"/>
        <dbReference type="ChEBI" id="CHEBI:176338"/>
        <dbReference type="ChEBI" id="CHEBI:176343"/>
        <dbReference type="EC" id="2.4.1.182"/>
    </reaction>
</comment>
<evidence type="ECO:0000256" key="9">
    <source>
        <dbReference type="ARBA" id="ARBA00023098"/>
    </source>
</evidence>
<evidence type="ECO:0000256" key="5">
    <source>
        <dbReference type="ARBA" id="ARBA00022516"/>
    </source>
</evidence>
<evidence type="ECO:0000256" key="1">
    <source>
        <dbReference type="ARBA" id="ARBA00002056"/>
    </source>
</evidence>
<dbReference type="KEGG" id="reo:HUE58_06340"/>
<keyword evidence="6" id="KW-0441">Lipid A biosynthesis</keyword>
<dbReference type="EMBL" id="CP054490">
    <property type="protein sequence ID" value="QKQ24701.1"/>
    <property type="molecule type" value="Genomic_DNA"/>
</dbReference>
<organism evidence="12 13">
    <name type="scientific">Candidatus Ruthia endofausta</name>
    <dbReference type="NCBI Taxonomy" id="2738852"/>
    <lineage>
        <taxon>Bacteria</taxon>
        <taxon>Pseudomonadati</taxon>
        <taxon>Pseudomonadota</taxon>
        <taxon>Gammaproteobacteria</taxon>
        <taxon>Candidatus Pseudothioglobaceae</taxon>
        <taxon>Candidatus Ruthturnera</taxon>
    </lineage>
</organism>
<gene>
    <name evidence="12" type="primary">lpxB</name>
    <name evidence="12" type="ORF">HUE58_06340</name>
</gene>
<reference evidence="12 13" key="1">
    <citation type="submission" date="2020-05" db="EMBL/GenBank/DDBJ databases">
        <title>Horizontal transmission and recombination maintain forever young bacterial symbiont genomes.</title>
        <authorList>
            <person name="Russell S.L."/>
            <person name="Pepper-Tunick E."/>
            <person name="Svedberg J."/>
            <person name="Byrne A."/>
            <person name="Ruelas Castillo J."/>
            <person name="Vollmers C."/>
            <person name="Beinart R.A."/>
            <person name="Corbett-Detig R."/>
        </authorList>
    </citation>
    <scope>NUCLEOTIDE SEQUENCE [LARGE SCALE GENOMIC DNA]</scope>
    <source>
        <strain evidence="12">JDF_Ridge</strain>
    </source>
</reference>
<evidence type="ECO:0000256" key="2">
    <source>
        <dbReference type="ARBA" id="ARBA00007868"/>
    </source>
</evidence>
<evidence type="ECO:0000256" key="11">
    <source>
        <dbReference type="NCBIfam" id="TIGR00215"/>
    </source>
</evidence>
<evidence type="ECO:0000256" key="8">
    <source>
        <dbReference type="ARBA" id="ARBA00022679"/>
    </source>
</evidence>
<evidence type="ECO:0000313" key="13">
    <source>
        <dbReference type="Proteomes" id="UP000509429"/>
    </source>
</evidence>
<keyword evidence="9" id="KW-0443">Lipid metabolism</keyword>
<evidence type="ECO:0000256" key="7">
    <source>
        <dbReference type="ARBA" id="ARBA00022676"/>
    </source>
</evidence>
<dbReference type="PANTHER" id="PTHR30372:SF4">
    <property type="entry name" value="LIPID-A-DISACCHARIDE SYNTHASE, MITOCHONDRIAL-RELATED"/>
    <property type="match status" value="1"/>
</dbReference>
<evidence type="ECO:0000313" key="12">
    <source>
        <dbReference type="EMBL" id="QKQ24701.1"/>
    </source>
</evidence>
<dbReference type="NCBIfam" id="TIGR00215">
    <property type="entry name" value="lpxB"/>
    <property type="match status" value="1"/>
</dbReference>
<keyword evidence="8 12" id="KW-0808">Transferase</keyword>
<dbReference type="GO" id="GO:0009245">
    <property type="term" value="P:lipid A biosynthetic process"/>
    <property type="evidence" value="ECO:0007669"/>
    <property type="project" value="UniProtKB-UniRule"/>
</dbReference>
<dbReference type="Pfam" id="PF02684">
    <property type="entry name" value="LpxB"/>
    <property type="match status" value="1"/>
</dbReference>
<evidence type="ECO:0000256" key="6">
    <source>
        <dbReference type="ARBA" id="ARBA00022556"/>
    </source>
</evidence>
<dbReference type="Proteomes" id="UP000509429">
    <property type="component" value="Chromosome"/>
</dbReference>
<evidence type="ECO:0000256" key="4">
    <source>
        <dbReference type="ARBA" id="ARBA00020902"/>
    </source>
</evidence>
<protein>
    <recommendedName>
        <fullName evidence="4 11">Lipid-A-disaccharide synthase</fullName>
        <ecNumber evidence="3 11">2.4.1.182</ecNumber>
    </recommendedName>
</protein>
<sequence>MKIAISAAETSGDLIASKLIQSLKKQNPNVTIEGLAGDKMTAAGCIQHWDQRQVNVMGFSEILKKLPSLLRLRRLIIAYFSNQKSDVFIGVDAPDFNFVIERKLKSQGVKTVHFISPSVWAWRQSRIKKIKQSTDLILCLFSFEVDFYQAHNQRALFVGHPLAQSFRPRKSYIKTKNILLMPGSRQSEIKLLLPEMLLAAKIMSTQDPALIFHLALANDELLDWATAQVGNMPVEISLGHAHAHMLNTDLALVASGTAALELTLVGVPMVVIYKLSSFSYFIASRLVKSKYISLPNIIANKNLVPELIQNNASGSNIAKHAMAIMSRDNKALIKEFNAIHQQLDLDASDESARIIYEFINE</sequence>
<proteinExistence type="inferred from homology"/>